<dbReference type="InterPro" id="IPR005900">
    <property type="entry name" value="6-phosphogluconolactonase_DevB"/>
</dbReference>
<dbReference type="EC" id="3.1.1.31" evidence="5 7"/>
<organism evidence="9 10">
    <name type="scientific">Actinomyces johnsonii</name>
    <dbReference type="NCBI Taxonomy" id="544581"/>
    <lineage>
        <taxon>Bacteria</taxon>
        <taxon>Bacillati</taxon>
        <taxon>Actinomycetota</taxon>
        <taxon>Actinomycetes</taxon>
        <taxon>Actinomycetales</taxon>
        <taxon>Actinomycetaceae</taxon>
        <taxon>Actinomyces</taxon>
    </lineage>
</organism>
<feature type="domain" description="Glucosamine/galactosamine-6-phosphate isomerase" evidence="8">
    <location>
        <begin position="33"/>
        <end position="251"/>
    </location>
</feature>
<keyword evidence="7 9" id="KW-0378">Hydrolase</keyword>
<evidence type="ECO:0000256" key="4">
    <source>
        <dbReference type="ARBA" id="ARBA00010662"/>
    </source>
</evidence>
<comment type="similarity">
    <text evidence="4 7">Belongs to the glucosamine/galactosamine-6-phosphate isomerase family. 6-phosphogluconolactonase subfamily.</text>
</comment>
<dbReference type="InterPro" id="IPR006148">
    <property type="entry name" value="Glc/Gal-6P_isomerase"/>
</dbReference>
<dbReference type="SUPFAM" id="SSF100950">
    <property type="entry name" value="NagB/RpiA/CoA transferase-like"/>
    <property type="match status" value="1"/>
</dbReference>
<evidence type="ECO:0000259" key="8">
    <source>
        <dbReference type="Pfam" id="PF01182"/>
    </source>
</evidence>
<proteinExistence type="inferred from homology"/>
<evidence type="ECO:0000256" key="5">
    <source>
        <dbReference type="ARBA" id="ARBA00013198"/>
    </source>
</evidence>
<reference evidence="9 10" key="1">
    <citation type="submission" date="2019-06" db="EMBL/GenBank/DDBJ databases">
        <title>Draft genome sequence of Actinomyces johnsonii CCUG 34287T.</title>
        <authorList>
            <person name="Salva-Serra F."/>
            <person name="Cardew S."/>
            <person name="Moore E."/>
        </authorList>
    </citation>
    <scope>NUCLEOTIDE SEQUENCE [LARGE SCALE GENOMIC DNA]</scope>
    <source>
        <strain evidence="9 10">CCUG 34287</strain>
    </source>
</reference>
<dbReference type="CDD" id="cd01400">
    <property type="entry name" value="6PGL"/>
    <property type="match status" value="1"/>
</dbReference>
<dbReference type="InterPro" id="IPR039104">
    <property type="entry name" value="6PGL"/>
</dbReference>
<evidence type="ECO:0000256" key="2">
    <source>
        <dbReference type="ARBA" id="ARBA00002681"/>
    </source>
</evidence>
<gene>
    <name evidence="7 9" type="primary">pgl</name>
    <name evidence="9" type="ORF">FK256_09670</name>
</gene>
<evidence type="ECO:0000256" key="1">
    <source>
        <dbReference type="ARBA" id="ARBA00000832"/>
    </source>
</evidence>
<comment type="caution">
    <text evidence="9">The sequence shown here is derived from an EMBL/GenBank/DDBJ whole genome shotgun (WGS) entry which is preliminary data.</text>
</comment>
<dbReference type="Pfam" id="PF01182">
    <property type="entry name" value="Glucosamine_iso"/>
    <property type="match status" value="1"/>
</dbReference>
<protein>
    <recommendedName>
        <fullName evidence="6 7">6-phosphogluconolactonase</fullName>
        <shortName evidence="7">6PGL</shortName>
        <ecNumber evidence="5 7">3.1.1.31</ecNumber>
    </recommendedName>
</protein>
<evidence type="ECO:0000256" key="3">
    <source>
        <dbReference type="ARBA" id="ARBA00004961"/>
    </source>
</evidence>
<comment type="catalytic activity">
    <reaction evidence="1 7">
        <text>6-phospho-D-glucono-1,5-lactone + H2O = 6-phospho-D-gluconate + H(+)</text>
        <dbReference type="Rhea" id="RHEA:12556"/>
        <dbReference type="ChEBI" id="CHEBI:15377"/>
        <dbReference type="ChEBI" id="CHEBI:15378"/>
        <dbReference type="ChEBI" id="CHEBI:57955"/>
        <dbReference type="ChEBI" id="CHEBI:58759"/>
        <dbReference type="EC" id="3.1.1.31"/>
    </reaction>
</comment>
<dbReference type="EMBL" id="VICB01000013">
    <property type="protein sequence ID" value="TQD42877.1"/>
    <property type="molecule type" value="Genomic_DNA"/>
</dbReference>
<dbReference type="Gene3D" id="3.40.50.1360">
    <property type="match status" value="1"/>
</dbReference>
<comment type="pathway">
    <text evidence="3 7">Carbohydrate degradation; pentose phosphate pathway; D-ribulose 5-phosphate from D-glucose 6-phosphate (oxidative stage): step 2/3.</text>
</comment>
<name>A0A508A0Q4_9ACTO</name>
<dbReference type="Proteomes" id="UP000319010">
    <property type="component" value="Unassembled WGS sequence"/>
</dbReference>
<evidence type="ECO:0000313" key="9">
    <source>
        <dbReference type="EMBL" id="TQD42877.1"/>
    </source>
</evidence>
<dbReference type="PANTHER" id="PTHR11054:SF0">
    <property type="entry name" value="6-PHOSPHOGLUCONOLACTONASE"/>
    <property type="match status" value="1"/>
</dbReference>
<dbReference type="InterPro" id="IPR037171">
    <property type="entry name" value="NagB/RpiA_transferase-like"/>
</dbReference>
<dbReference type="RefSeq" id="WP_141424610.1">
    <property type="nucleotide sequence ID" value="NZ_JASPFB010000005.1"/>
</dbReference>
<evidence type="ECO:0000313" key="10">
    <source>
        <dbReference type="Proteomes" id="UP000319010"/>
    </source>
</evidence>
<sequence length="264" mass="27020">MNDNTADGQALTEIQMAAAAAPAPTVVVAPTLNDAAQQACEDTVRILAEAVANRGVAHLALTGGSGGVALADSLAPLIVAQPEQLRHAIHLWFGDERFVPAGDPERNDLLASPLIAAGVRESQVHRLAAPQDVSGLDEATARMVHELEAAGLASGGFDVVHVGLGPDAHVCSLFPGHPAALAVGAPAVAVRSSPKPPAQRYSLTFETLQRAGRIMVVAGGEGKAEAARRGLGAPDVVRAPASCCRGRETTWYLDEPASAGHSAV</sequence>
<dbReference type="GO" id="GO:0005975">
    <property type="term" value="P:carbohydrate metabolic process"/>
    <property type="evidence" value="ECO:0007669"/>
    <property type="project" value="UniProtKB-UniRule"/>
</dbReference>
<dbReference type="UniPathway" id="UPA00115">
    <property type="reaction ID" value="UER00409"/>
</dbReference>
<dbReference type="PANTHER" id="PTHR11054">
    <property type="entry name" value="6-PHOSPHOGLUCONOLACTONASE"/>
    <property type="match status" value="1"/>
</dbReference>
<dbReference type="GO" id="GO:0017057">
    <property type="term" value="F:6-phosphogluconolactonase activity"/>
    <property type="evidence" value="ECO:0007669"/>
    <property type="project" value="UniProtKB-UniRule"/>
</dbReference>
<accession>A0A508A0Q4</accession>
<dbReference type="GO" id="GO:0006098">
    <property type="term" value="P:pentose-phosphate shunt"/>
    <property type="evidence" value="ECO:0007669"/>
    <property type="project" value="UniProtKB-UniPathway"/>
</dbReference>
<evidence type="ECO:0000256" key="6">
    <source>
        <dbReference type="ARBA" id="ARBA00020337"/>
    </source>
</evidence>
<dbReference type="NCBIfam" id="TIGR01198">
    <property type="entry name" value="pgl"/>
    <property type="match status" value="1"/>
</dbReference>
<evidence type="ECO:0000256" key="7">
    <source>
        <dbReference type="RuleBase" id="RU365095"/>
    </source>
</evidence>
<comment type="function">
    <text evidence="2 7">Hydrolysis of 6-phosphogluconolactone to 6-phosphogluconate.</text>
</comment>
<dbReference type="AlphaFoldDB" id="A0A508A0Q4"/>